<organism evidence="1 2">
    <name type="scientific">Chitinophaga eiseniae</name>
    <dbReference type="NCBI Taxonomy" id="634771"/>
    <lineage>
        <taxon>Bacteria</taxon>
        <taxon>Pseudomonadati</taxon>
        <taxon>Bacteroidota</taxon>
        <taxon>Chitinophagia</taxon>
        <taxon>Chitinophagales</taxon>
        <taxon>Chitinophagaceae</taxon>
        <taxon>Chitinophaga</taxon>
    </lineage>
</organism>
<proteinExistence type="predicted"/>
<evidence type="ECO:0000313" key="1">
    <source>
        <dbReference type="EMBL" id="SKA08298.1"/>
    </source>
</evidence>
<evidence type="ECO:0000313" key="2">
    <source>
        <dbReference type="Proteomes" id="UP000190367"/>
    </source>
</evidence>
<reference evidence="2" key="1">
    <citation type="submission" date="2017-02" db="EMBL/GenBank/DDBJ databases">
        <authorList>
            <person name="Varghese N."/>
            <person name="Submissions S."/>
        </authorList>
    </citation>
    <scope>NUCLEOTIDE SEQUENCE [LARGE SCALE GENOMIC DNA]</scope>
    <source>
        <strain evidence="2">DSM 22224</strain>
    </source>
</reference>
<gene>
    <name evidence="1" type="ORF">SAMN04488128_102642</name>
</gene>
<dbReference type="Proteomes" id="UP000190367">
    <property type="component" value="Unassembled WGS sequence"/>
</dbReference>
<dbReference type="EMBL" id="FUWZ01000002">
    <property type="protein sequence ID" value="SKA08298.1"/>
    <property type="molecule type" value="Genomic_DNA"/>
</dbReference>
<keyword evidence="2" id="KW-1185">Reference proteome</keyword>
<dbReference type="AlphaFoldDB" id="A0A1T4QY74"/>
<protein>
    <submittedName>
        <fullName evidence="1">Uncharacterized protein</fullName>
    </submittedName>
</protein>
<name>A0A1T4QY74_9BACT</name>
<sequence length="48" mass="5734">MLYNNIKKLSVRNGELFLHKNAVMWIRATIFVRFSKEAYNIQSKLIYA</sequence>
<accession>A0A1T4QY74</accession>